<evidence type="ECO:0000256" key="4">
    <source>
        <dbReference type="ARBA" id="ARBA00022741"/>
    </source>
</evidence>
<keyword evidence="6" id="KW-0597">Phosphoprotein</keyword>
<dbReference type="GO" id="GO:0004020">
    <property type="term" value="F:adenylylsulfate kinase activity"/>
    <property type="evidence" value="ECO:0007669"/>
    <property type="project" value="UniProtKB-UniRule"/>
</dbReference>
<proteinExistence type="inferred from homology"/>
<keyword evidence="4 6" id="KW-0547">Nucleotide-binding</keyword>
<evidence type="ECO:0000256" key="1">
    <source>
        <dbReference type="ARBA" id="ARBA00001823"/>
    </source>
</evidence>
<dbReference type="Pfam" id="PF01583">
    <property type="entry name" value="APS_kinase"/>
    <property type="match status" value="1"/>
</dbReference>
<feature type="active site" description="Phosphoserine intermediate" evidence="6">
    <location>
        <position position="107"/>
    </location>
</feature>
<keyword evidence="5 6" id="KW-0067">ATP-binding</keyword>
<dbReference type="InterPro" id="IPR059117">
    <property type="entry name" value="APS_kinase_dom"/>
</dbReference>
<comment type="similarity">
    <text evidence="6 7">Belongs to the APS kinase family.</text>
</comment>
<accession>A0A4S4NKW1</accession>
<evidence type="ECO:0000256" key="5">
    <source>
        <dbReference type="ARBA" id="ARBA00022840"/>
    </source>
</evidence>
<dbReference type="UniPathway" id="UPA00140">
    <property type="reaction ID" value="UER00205"/>
</dbReference>
<organism evidence="9 10">
    <name type="scientific">Neolewinella litorea</name>
    <dbReference type="NCBI Taxonomy" id="2562452"/>
    <lineage>
        <taxon>Bacteria</taxon>
        <taxon>Pseudomonadati</taxon>
        <taxon>Bacteroidota</taxon>
        <taxon>Saprospiria</taxon>
        <taxon>Saprospirales</taxon>
        <taxon>Lewinellaceae</taxon>
        <taxon>Neolewinella</taxon>
    </lineage>
</organism>
<protein>
    <recommendedName>
        <fullName evidence="2 6">Adenylyl-sulfate kinase</fullName>
        <ecNumber evidence="2 6">2.7.1.25</ecNumber>
    </recommendedName>
    <alternativeName>
        <fullName evidence="6">APS kinase</fullName>
    </alternativeName>
    <alternativeName>
        <fullName evidence="6">ATP adenosine-5'-phosphosulfate 3'-phosphotransferase</fullName>
    </alternativeName>
    <alternativeName>
        <fullName evidence="6">Adenosine-5'-phosphosulfate kinase</fullName>
    </alternativeName>
</protein>
<dbReference type="InterPro" id="IPR027417">
    <property type="entry name" value="P-loop_NTPase"/>
</dbReference>
<dbReference type="GO" id="GO:0010134">
    <property type="term" value="P:sulfate assimilation via adenylyl sulfate reduction"/>
    <property type="evidence" value="ECO:0007669"/>
    <property type="project" value="TreeGrafter"/>
</dbReference>
<dbReference type="GO" id="GO:0019379">
    <property type="term" value="P:sulfate assimilation, phosphoadenylyl sulfate reduction by phosphoadenylyl-sulfate reductase (thioredoxin)"/>
    <property type="evidence" value="ECO:0007669"/>
    <property type="project" value="TreeGrafter"/>
</dbReference>
<dbReference type="InterPro" id="IPR050512">
    <property type="entry name" value="Sulf_AdTrans/APS_kinase"/>
</dbReference>
<evidence type="ECO:0000313" key="9">
    <source>
        <dbReference type="EMBL" id="THH40422.1"/>
    </source>
</evidence>
<dbReference type="NCBIfam" id="TIGR00455">
    <property type="entry name" value="apsK"/>
    <property type="match status" value="1"/>
</dbReference>
<dbReference type="EMBL" id="SRSF01000002">
    <property type="protein sequence ID" value="THH40422.1"/>
    <property type="molecule type" value="Genomic_DNA"/>
</dbReference>
<feature type="domain" description="APS kinase" evidence="8">
    <location>
        <begin position="25"/>
        <end position="174"/>
    </location>
</feature>
<dbReference type="NCBIfam" id="NF003013">
    <property type="entry name" value="PRK03846.1"/>
    <property type="match status" value="1"/>
</dbReference>
<comment type="catalytic activity">
    <reaction evidence="1 6 7">
        <text>adenosine 5'-phosphosulfate + ATP = 3'-phosphoadenylyl sulfate + ADP + H(+)</text>
        <dbReference type="Rhea" id="RHEA:24152"/>
        <dbReference type="ChEBI" id="CHEBI:15378"/>
        <dbReference type="ChEBI" id="CHEBI:30616"/>
        <dbReference type="ChEBI" id="CHEBI:58243"/>
        <dbReference type="ChEBI" id="CHEBI:58339"/>
        <dbReference type="ChEBI" id="CHEBI:456216"/>
        <dbReference type="EC" id="2.7.1.25"/>
    </reaction>
</comment>
<dbReference type="AlphaFoldDB" id="A0A4S4NKW1"/>
<dbReference type="InterPro" id="IPR002891">
    <property type="entry name" value="APS"/>
</dbReference>
<feature type="binding site" evidence="6">
    <location>
        <begin position="33"/>
        <end position="40"/>
    </location>
    <ligand>
        <name>ATP</name>
        <dbReference type="ChEBI" id="CHEBI:30616"/>
    </ligand>
</feature>
<keyword evidence="10" id="KW-1185">Reference proteome</keyword>
<evidence type="ECO:0000256" key="7">
    <source>
        <dbReference type="RuleBase" id="RU004347"/>
    </source>
</evidence>
<reference evidence="9 10" key="1">
    <citation type="submission" date="2019-04" db="EMBL/GenBank/DDBJ databases">
        <title>Lewinella litorea sp. nov., isolated from a marine sand.</title>
        <authorList>
            <person name="Yoon J.-H."/>
        </authorList>
    </citation>
    <scope>NUCLEOTIDE SEQUENCE [LARGE SCALE GENOMIC DNA]</scope>
    <source>
        <strain evidence="9 10">HSMS-39</strain>
    </source>
</reference>
<evidence type="ECO:0000256" key="6">
    <source>
        <dbReference type="HAMAP-Rule" id="MF_00065"/>
    </source>
</evidence>
<dbReference type="HAMAP" id="MF_00065">
    <property type="entry name" value="Adenylyl_sulf_kinase"/>
    <property type="match status" value="1"/>
</dbReference>
<dbReference type="CDD" id="cd02027">
    <property type="entry name" value="APSK"/>
    <property type="match status" value="1"/>
</dbReference>
<dbReference type="RefSeq" id="WP_136457670.1">
    <property type="nucleotide sequence ID" value="NZ_SRSF01000002.1"/>
</dbReference>
<gene>
    <name evidence="6 9" type="primary">cysC</name>
    <name evidence="9" type="ORF">E4021_06715</name>
</gene>
<dbReference type="GO" id="GO:0005524">
    <property type="term" value="F:ATP binding"/>
    <property type="evidence" value="ECO:0007669"/>
    <property type="project" value="UniProtKB-UniRule"/>
</dbReference>
<name>A0A4S4NKW1_9BACT</name>
<comment type="pathway">
    <text evidence="6 7">Sulfur metabolism; hydrogen sulfide biosynthesis; sulfite from sulfate: step 2/3.</text>
</comment>
<dbReference type="SUPFAM" id="SSF52540">
    <property type="entry name" value="P-loop containing nucleoside triphosphate hydrolases"/>
    <property type="match status" value="1"/>
</dbReference>
<evidence type="ECO:0000256" key="3">
    <source>
        <dbReference type="ARBA" id="ARBA00022679"/>
    </source>
</evidence>
<dbReference type="Proteomes" id="UP000308528">
    <property type="component" value="Unassembled WGS sequence"/>
</dbReference>
<dbReference type="OrthoDB" id="9804504at2"/>
<dbReference type="Gene3D" id="3.40.50.300">
    <property type="entry name" value="P-loop containing nucleotide triphosphate hydrolases"/>
    <property type="match status" value="1"/>
</dbReference>
<evidence type="ECO:0000259" key="8">
    <source>
        <dbReference type="Pfam" id="PF01583"/>
    </source>
</evidence>
<evidence type="ECO:0000313" key="10">
    <source>
        <dbReference type="Proteomes" id="UP000308528"/>
    </source>
</evidence>
<dbReference type="EC" id="2.7.1.25" evidence="2 6"/>
<keyword evidence="6 7" id="KW-0418">Kinase</keyword>
<dbReference type="GO" id="GO:0005737">
    <property type="term" value="C:cytoplasm"/>
    <property type="evidence" value="ECO:0007669"/>
    <property type="project" value="TreeGrafter"/>
</dbReference>
<dbReference type="PANTHER" id="PTHR42700">
    <property type="entry name" value="SULFATE ADENYLYLTRANSFERASE"/>
    <property type="match status" value="1"/>
</dbReference>
<dbReference type="GO" id="GO:0070814">
    <property type="term" value="P:hydrogen sulfide biosynthetic process"/>
    <property type="evidence" value="ECO:0007669"/>
    <property type="project" value="UniProtKB-UniRule"/>
</dbReference>
<dbReference type="GO" id="GO:0004781">
    <property type="term" value="F:sulfate adenylyltransferase (ATP) activity"/>
    <property type="evidence" value="ECO:0007669"/>
    <property type="project" value="TreeGrafter"/>
</dbReference>
<keyword evidence="3 6" id="KW-0808">Transferase</keyword>
<comment type="caution">
    <text evidence="9">The sequence shown here is derived from an EMBL/GenBank/DDBJ whole genome shotgun (WGS) entry which is preliminary data.</text>
</comment>
<dbReference type="PANTHER" id="PTHR42700:SF3">
    <property type="entry name" value="BIFUNCTIONAL SAT_APS KINASE-RELATED"/>
    <property type="match status" value="1"/>
</dbReference>
<evidence type="ECO:0000256" key="2">
    <source>
        <dbReference type="ARBA" id="ARBA00012121"/>
    </source>
</evidence>
<sequence>MADNIHPIHDQLVQREEREAAHGHRGAVVWLTGLSGSGKSTIAAAAERKLFERGVLVRVLDGDNVRDGLNGNLGFSLEDRAENTRRVAEVAKLFADTGAVVLCSFVSPTREMRATVADIVGNDDFLEVYVNAPLEVCEQRDVKGLYAKARAGEIKNFTGIDSPYEAPENPFLELRTANLTVEEAADELIEALPL</sequence>
<comment type="function">
    <text evidence="6 7">Catalyzes the synthesis of activated sulfate.</text>
</comment>